<sequence>MIDGTTGHEGLSFKDGSSGYNQIRMSPKDEELTEFRTPKGIYCYKVMPFGLNNARATYQRAMQKIFEDILHKNIECYVEDVVRYEGSTIVPSSGLKTEKKRGSVLMNGLSAKETPGCCSCVDVRLSKRPAVRRATTDGHPEHYY</sequence>
<evidence type="ECO:0000256" key="1">
    <source>
        <dbReference type="SAM" id="MobiDB-lite"/>
    </source>
</evidence>
<dbReference type="CDD" id="cd01647">
    <property type="entry name" value="RT_LTR"/>
    <property type="match status" value="1"/>
</dbReference>
<dbReference type="OrthoDB" id="1405932at2759"/>
<evidence type="ECO:0000313" key="4">
    <source>
        <dbReference type="Proteomes" id="UP001153555"/>
    </source>
</evidence>
<dbReference type="InterPro" id="IPR053134">
    <property type="entry name" value="RNA-dir_DNA_polymerase"/>
</dbReference>
<reference evidence="3" key="1">
    <citation type="submission" date="2019-12" db="EMBL/GenBank/DDBJ databases">
        <authorList>
            <person name="Scholes J."/>
        </authorList>
    </citation>
    <scope>NUCLEOTIDE SEQUENCE</scope>
</reference>
<organism evidence="3 4">
    <name type="scientific">Striga hermonthica</name>
    <name type="common">Purple witchweed</name>
    <name type="synonym">Buchnera hermonthica</name>
    <dbReference type="NCBI Taxonomy" id="68872"/>
    <lineage>
        <taxon>Eukaryota</taxon>
        <taxon>Viridiplantae</taxon>
        <taxon>Streptophyta</taxon>
        <taxon>Embryophyta</taxon>
        <taxon>Tracheophyta</taxon>
        <taxon>Spermatophyta</taxon>
        <taxon>Magnoliopsida</taxon>
        <taxon>eudicotyledons</taxon>
        <taxon>Gunneridae</taxon>
        <taxon>Pentapetalae</taxon>
        <taxon>asterids</taxon>
        <taxon>lamiids</taxon>
        <taxon>Lamiales</taxon>
        <taxon>Orobanchaceae</taxon>
        <taxon>Buchnereae</taxon>
        <taxon>Striga</taxon>
    </lineage>
</organism>
<dbReference type="PANTHER" id="PTHR24559">
    <property type="entry name" value="TRANSPOSON TY3-I GAG-POL POLYPROTEIN"/>
    <property type="match status" value="1"/>
</dbReference>
<dbReference type="InterPro" id="IPR043502">
    <property type="entry name" value="DNA/RNA_pol_sf"/>
</dbReference>
<proteinExistence type="predicted"/>
<comment type="caution">
    <text evidence="3">The sequence shown here is derived from an EMBL/GenBank/DDBJ whole genome shotgun (WGS) entry which is preliminary data.</text>
</comment>
<dbReference type="InterPro" id="IPR000477">
    <property type="entry name" value="RT_dom"/>
</dbReference>
<dbReference type="SUPFAM" id="SSF56672">
    <property type="entry name" value="DNA/RNA polymerases"/>
    <property type="match status" value="1"/>
</dbReference>
<evidence type="ECO:0000313" key="3">
    <source>
        <dbReference type="EMBL" id="CAA0837936.1"/>
    </source>
</evidence>
<accession>A0A9N7RN53</accession>
<dbReference type="Gene3D" id="3.10.10.10">
    <property type="entry name" value="HIV Type 1 Reverse Transcriptase, subunit A, domain 1"/>
    <property type="match status" value="1"/>
</dbReference>
<dbReference type="EMBL" id="CACSLK010030775">
    <property type="protein sequence ID" value="CAA0837936.1"/>
    <property type="molecule type" value="Genomic_DNA"/>
</dbReference>
<dbReference type="InterPro" id="IPR043128">
    <property type="entry name" value="Rev_trsase/Diguanyl_cyclase"/>
</dbReference>
<dbReference type="AlphaFoldDB" id="A0A9N7RN53"/>
<gene>
    <name evidence="3" type="ORF">SHERM_04579</name>
</gene>
<name>A0A9N7RN53_STRHE</name>
<dbReference type="Proteomes" id="UP001153555">
    <property type="component" value="Unassembled WGS sequence"/>
</dbReference>
<dbReference type="Gene3D" id="3.30.70.270">
    <property type="match status" value="1"/>
</dbReference>
<keyword evidence="4" id="KW-1185">Reference proteome</keyword>
<protein>
    <recommendedName>
        <fullName evidence="2">Reverse transcriptase domain-containing protein</fullName>
    </recommendedName>
</protein>
<feature type="domain" description="Reverse transcriptase" evidence="2">
    <location>
        <begin position="5"/>
        <end position="82"/>
    </location>
</feature>
<feature type="region of interest" description="Disordered" evidence="1">
    <location>
        <begin position="1"/>
        <end position="21"/>
    </location>
</feature>
<evidence type="ECO:0000259" key="2">
    <source>
        <dbReference type="Pfam" id="PF00078"/>
    </source>
</evidence>
<dbReference type="PANTHER" id="PTHR24559:SF439">
    <property type="entry name" value="RETROTRANSPOSON, UNCLASSIFIED-LIKE PROTEIN"/>
    <property type="match status" value="1"/>
</dbReference>
<dbReference type="Pfam" id="PF00078">
    <property type="entry name" value="RVT_1"/>
    <property type="match status" value="1"/>
</dbReference>